<proteinExistence type="predicted"/>
<keyword evidence="2" id="KW-1185">Reference proteome</keyword>
<gene>
    <name evidence="1" type="ORF">HGRIS_005464</name>
</gene>
<protein>
    <submittedName>
        <fullName evidence="1">Uncharacterized protein</fullName>
    </submittedName>
</protein>
<dbReference type="EMBL" id="JASNQZ010000001">
    <property type="protein sequence ID" value="KAL0960421.1"/>
    <property type="molecule type" value="Genomic_DNA"/>
</dbReference>
<comment type="caution">
    <text evidence="1">The sequence shown here is derived from an EMBL/GenBank/DDBJ whole genome shotgun (WGS) entry which is preliminary data.</text>
</comment>
<evidence type="ECO:0000313" key="1">
    <source>
        <dbReference type="EMBL" id="KAL0960421.1"/>
    </source>
</evidence>
<dbReference type="Proteomes" id="UP001556367">
    <property type="component" value="Unassembled WGS sequence"/>
</dbReference>
<sequence length="112" mass="13295">MYFCPSYTGLYKHALRLHFSAIEPTLFYSHITLAPSYTPFTWDTPVLPHSYIFPQFLLFSPRLFISPSSFLAFLHLRSQFQQDNFCVFVCVSIRGYPYLDDFDEFRYPPTQQ</sequence>
<accession>A0ABR3JX34</accession>
<reference evidence="2" key="1">
    <citation type="submission" date="2024-06" db="EMBL/GenBank/DDBJ databases">
        <title>Multi-omics analyses provide insights into the biosynthesis of the anticancer antibiotic pleurotin in Hohenbuehelia grisea.</title>
        <authorList>
            <person name="Weaver J.A."/>
            <person name="Alberti F."/>
        </authorList>
    </citation>
    <scope>NUCLEOTIDE SEQUENCE [LARGE SCALE GENOMIC DNA]</scope>
    <source>
        <strain evidence="2">T-177</strain>
    </source>
</reference>
<name>A0ABR3JX34_9AGAR</name>
<evidence type="ECO:0000313" key="2">
    <source>
        <dbReference type="Proteomes" id="UP001556367"/>
    </source>
</evidence>
<organism evidence="1 2">
    <name type="scientific">Hohenbuehelia grisea</name>
    <dbReference type="NCBI Taxonomy" id="104357"/>
    <lineage>
        <taxon>Eukaryota</taxon>
        <taxon>Fungi</taxon>
        <taxon>Dikarya</taxon>
        <taxon>Basidiomycota</taxon>
        <taxon>Agaricomycotina</taxon>
        <taxon>Agaricomycetes</taxon>
        <taxon>Agaricomycetidae</taxon>
        <taxon>Agaricales</taxon>
        <taxon>Pleurotineae</taxon>
        <taxon>Pleurotaceae</taxon>
        <taxon>Hohenbuehelia</taxon>
    </lineage>
</organism>